<dbReference type="EMBL" id="VUOA01000034">
    <property type="protein sequence ID" value="KAA2235587.1"/>
    <property type="molecule type" value="Genomic_DNA"/>
</dbReference>
<gene>
    <name evidence="2" type="ORF">F0L46_18985</name>
</gene>
<dbReference type="InterPro" id="IPR040788">
    <property type="entry name" value="HEPN_MAE_28990"/>
</dbReference>
<accession>A0A5B2VBN1</accession>
<dbReference type="Pfam" id="PF18737">
    <property type="entry name" value="HEPN_MAE_28990"/>
    <property type="match status" value="1"/>
</dbReference>
<sequence>MHTFVVTFQDRLAEIDDYLLLLDAIEDAAREGPPRLGAAGPAITATQQKMLLSSVYLQLYNLVESTASGCIDAVCDACRSGAWLPRDLSAALRREWVRYIARTHEDLNHENRLHRTVELVEALVDALPISRLSVEKSGGSWDDGQIESIVKRMGFELRITRDVYRGIKRAVRDDKGPMKFVADLRNQLAHGSISFVECGDGATVGDLRDLRDRIGLYLGEMVDAFAVWIDAHEFLVPERRPGPA</sequence>
<evidence type="ECO:0000313" key="2">
    <source>
        <dbReference type="EMBL" id="KAA2235587.1"/>
    </source>
</evidence>
<organism evidence="2 3">
    <name type="scientific">Salinarimonas soli</name>
    <dbReference type="NCBI Taxonomy" id="1638099"/>
    <lineage>
        <taxon>Bacteria</taxon>
        <taxon>Pseudomonadati</taxon>
        <taxon>Pseudomonadota</taxon>
        <taxon>Alphaproteobacteria</taxon>
        <taxon>Hyphomicrobiales</taxon>
        <taxon>Salinarimonadaceae</taxon>
        <taxon>Salinarimonas</taxon>
    </lineage>
</organism>
<proteinExistence type="predicted"/>
<evidence type="ECO:0000313" key="3">
    <source>
        <dbReference type="Proteomes" id="UP000323142"/>
    </source>
</evidence>
<dbReference type="RefSeq" id="WP_149820462.1">
    <property type="nucleotide sequence ID" value="NZ_VUOA01000034.1"/>
</dbReference>
<dbReference type="OrthoDB" id="571721at2"/>
<name>A0A5B2VBN1_9HYPH</name>
<evidence type="ECO:0000259" key="1">
    <source>
        <dbReference type="Pfam" id="PF18737"/>
    </source>
</evidence>
<reference evidence="2 3" key="1">
    <citation type="submission" date="2019-09" db="EMBL/GenBank/DDBJ databases">
        <title>Salinarimonas rosea gen. nov., sp. nov., a new member of the a-2 subgroup of the Proteobacteria.</title>
        <authorList>
            <person name="Liu J."/>
        </authorList>
    </citation>
    <scope>NUCLEOTIDE SEQUENCE [LARGE SCALE GENOMIC DNA]</scope>
    <source>
        <strain evidence="2 3">BN140002</strain>
    </source>
</reference>
<dbReference type="Proteomes" id="UP000323142">
    <property type="component" value="Unassembled WGS sequence"/>
</dbReference>
<dbReference type="AlphaFoldDB" id="A0A5B2VBN1"/>
<comment type="caution">
    <text evidence="2">The sequence shown here is derived from an EMBL/GenBank/DDBJ whole genome shotgun (WGS) entry which is preliminary data.</text>
</comment>
<protein>
    <recommendedName>
        <fullName evidence="1">MAE-28990/MAE-18760-like HEPN domain-containing protein</fullName>
    </recommendedName>
</protein>
<keyword evidence="3" id="KW-1185">Reference proteome</keyword>
<reference evidence="2 3" key="2">
    <citation type="submission" date="2019-09" db="EMBL/GenBank/DDBJ databases">
        <authorList>
            <person name="Jin C."/>
        </authorList>
    </citation>
    <scope>NUCLEOTIDE SEQUENCE [LARGE SCALE GENOMIC DNA]</scope>
    <source>
        <strain evidence="2 3">BN140002</strain>
    </source>
</reference>
<feature type="domain" description="MAE-28990/MAE-18760-like HEPN" evidence="1">
    <location>
        <begin position="7"/>
        <end position="226"/>
    </location>
</feature>